<evidence type="ECO:0000313" key="1">
    <source>
        <dbReference type="EMBL" id="JAD39138.1"/>
    </source>
</evidence>
<reference evidence="1" key="1">
    <citation type="submission" date="2014-09" db="EMBL/GenBank/DDBJ databases">
        <authorList>
            <person name="Magalhaes I.L.F."/>
            <person name="Oliveira U."/>
            <person name="Santos F.R."/>
            <person name="Vidigal T.H.D.A."/>
            <person name="Brescovit A.D."/>
            <person name="Santos A.J."/>
        </authorList>
    </citation>
    <scope>NUCLEOTIDE SEQUENCE</scope>
    <source>
        <tissue evidence="1">Shoot tissue taken approximately 20 cm above the soil surface</tissue>
    </source>
</reference>
<sequence length="29" mass="3485">MAWLHHLVLLVLQLLIRRQCQFSMILLPV</sequence>
<reference evidence="1" key="2">
    <citation type="journal article" date="2015" name="Data Brief">
        <title>Shoot transcriptome of the giant reed, Arundo donax.</title>
        <authorList>
            <person name="Barrero R.A."/>
            <person name="Guerrero F.D."/>
            <person name="Moolhuijzen P."/>
            <person name="Goolsby J.A."/>
            <person name="Tidwell J."/>
            <person name="Bellgard S.E."/>
            <person name="Bellgard M.I."/>
        </authorList>
    </citation>
    <scope>NUCLEOTIDE SEQUENCE</scope>
    <source>
        <tissue evidence="1">Shoot tissue taken approximately 20 cm above the soil surface</tissue>
    </source>
</reference>
<protein>
    <submittedName>
        <fullName evidence="1">Uncharacterized protein</fullName>
    </submittedName>
</protein>
<accession>A0A0A8ZNA6</accession>
<proteinExistence type="predicted"/>
<dbReference type="AlphaFoldDB" id="A0A0A8ZNA6"/>
<name>A0A0A8ZNA6_ARUDO</name>
<dbReference type="EMBL" id="GBRH01258757">
    <property type="protein sequence ID" value="JAD39138.1"/>
    <property type="molecule type" value="Transcribed_RNA"/>
</dbReference>
<organism evidence="1">
    <name type="scientific">Arundo donax</name>
    <name type="common">Giant reed</name>
    <name type="synonym">Donax arundinaceus</name>
    <dbReference type="NCBI Taxonomy" id="35708"/>
    <lineage>
        <taxon>Eukaryota</taxon>
        <taxon>Viridiplantae</taxon>
        <taxon>Streptophyta</taxon>
        <taxon>Embryophyta</taxon>
        <taxon>Tracheophyta</taxon>
        <taxon>Spermatophyta</taxon>
        <taxon>Magnoliopsida</taxon>
        <taxon>Liliopsida</taxon>
        <taxon>Poales</taxon>
        <taxon>Poaceae</taxon>
        <taxon>PACMAD clade</taxon>
        <taxon>Arundinoideae</taxon>
        <taxon>Arundineae</taxon>
        <taxon>Arundo</taxon>
    </lineage>
</organism>